<name>A0A830DKU2_9LAMI</name>
<protein>
    <submittedName>
        <fullName evidence="2">Uncharacterized protein</fullName>
    </submittedName>
</protein>
<dbReference type="EMBL" id="BMAC01006267">
    <property type="protein sequence ID" value="GFQ08485.1"/>
    <property type="molecule type" value="Genomic_DNA"/>
</dbReference>
<reference evidence="2" key="1">
    <citation type="submission" date="2020-07" db="EMBL/GenBank/DDBJ databases">
        <title>Ethylene signaling mediates host invasion by parasitic plants.</title>
        <authorList>
            <person name="Yoshida S."/>
        </authorList>
    </citation>
    <scope>NUCLEOTIDE SEQUENCE</scope>
    <source>
        <strain evidence="2">Okayama</strain>
    </source>
</reference>
<accession>A0A830DKU2</accession>
<sequence>MFRRLAPRSQSIARLCSNEHSTSFSFGGTGIRPYSMKKSDVHKHRQFDVQEEVAWTPPEKGKGKLNTSSTISGEGSSGGGVFADLDRGEIVFAYFEYYPPDQTL</sequence>
<dbReference type="Proteomes" id="UP000653305">
    <property type="component" value="Unassembled WGS sequence"/>
</dbReference>
<evidence type="ECO:0000256" key="1">
    <source>
        <dbReference type="SAM" id="MobiDB-lite"/>
    </source>
</evidence>
<evidence type="ECO:0000313" key="2">
    <source>
        <dbReference type="EMBL" id="GFQ08485.1"/>
    </source>
</evidence>
<organism evidence="2 3">
    <name type="scientific">Phtheirospermum japonicum</name>
    <dbReference type="NCBI Taxonomy" id="374723"/>
    <lineage>
        <taxon>Eukaryota</taxon>
        <taxon>Viridiplantae</taxon>
        <taxon>Streptophyta</taxon>
        <taxon>Embryophyta</taxon>
        <taxon>Tracheophyta</taxon>
        <taxon>Spermatophyta</taxon>
        <taxon>Magnoliopsida</taxon>
        <taxon>eudicotyledons</taxon>
        <taxon>Gunneridae</taxon>
        <taxon>Pentapetalae</taxon>
        <taxon>asterids</taxon>
        <taxon>lamiids</taxon>
        <taxon>Lamiales</taxon>
        <taxon>Orobanchaceae</taxon>
        <taxon>Orobanchaceae incertae sedis</taxon>
        <taxon>Phtheirospermum</taxon>
    </lineage>
</organism>
<proteinExistence type="predicted"/>
<dbReference type="AlphaFoldDB" id="A0A830DKU2"/>
<gene>
    <name evidence="2" type="ORF">PHJA_002992500</name>
</gene>
<comment type="caution">
    <text evidence="2">The sequence shown here is derived from an EMBL/GenBank/DDBJ whole genome shotgun (WGS) entry which is preliminary data.</text>
</comment>
<feature type="region of interest" description="Disordered" evidence="1">
    <location>
        <begin position="56"/>
        <end position="81"/>
    </location>
</feature>
<keyword evidence="3" id="KW-1185">Reference proteome</keyword>
<evidence type="ECO:0000313" key="3">
    <source>
        <dbReference type="Proteomes" id="UP000653305"/>
    </source>
</evidence>